<dbReference type="Proteomes" id="UP000001542">
    <property type="component" value="Unassembled WGS sequence"/>
</dbReference>
<evidence type="ECO:0000313" key="3">
    <source>
        <dbReference type="Proteomes" id="UP000001542"/>
    </source>
</evidence>
<keyword evidence="3" id="KW-1185">Reference proteome</keyword>
<gene>
    <name evidence="2" type="ORF">TVAG_221640</name>
</gene>
<accession>A2E3C0</accession>
<reference evidence="2" key="2">
    <citation type="journal article" date="2007" name="Science">
        <title>Draft genome sequence of the sexually transmitted pathogen Trichomonas vaginalis.</title>
        <authorList>
            <person name="Carlton J.M."/>
            <person name="Hirt R.P."/>
            <person name="Silva J.C."/>
            <person name="Delcher A.L."/>
            <person name="Schatz M."/>
            <person name="Zhao Q."/>
            <person name="Wortman J.R."/>
            <person name="Bidwell S.L."/>
            <person name="Alsmark U.C.M."/>
            <person name="Besteiro S."/>
            <person name="Sicheritz-Ponten T."/>
            <person name="Noel C.J."/>
            <person name="Dacks J.B."/>
            <person name="Foster P.G."/>
            <person name="Simillion C."/>
            <person name="Van de Peer Y."/>
            <person name="Miranda-Saavedra D."/>
            <person name="Barton G.J."/>
            <person name="Westrop G.D."/>
            <person name="Mueller S."/>
            <person name="Dessi D."/>
            <person name="Fiori P.L."/>
            <person name="Ren Q."/>
            <person name="Paulsen I."/>
            <person name="Zhang H."/>
            <person name="Bastida-Corcuera F.D."/>
            <person name="Simoes-Barbosa A."/>
            <person name="Brown M.T."/>
            <person name="Hayes R.D."/>
            <person name="Mukherjee M."/>
            <person name="Okumura C.Y."/>
            <person name="Schneider R."/>
            <person name="Smith A.J."/>
            <person name="Vanacova S."/>
            <person name="Villalvazo M."/>
            <person name="Haas B.J."/>
            <person name="Pertea M."/>
            <person name="Feldblyum T.V."/>
            <person name="Utterback T.R."/>
            <person name="Shu C.L."/>
            <person name="Osoegawa K."/>
            <person name="de Jong P.J."/>
            <person name="Hrdy I."/>
            <person name="Horvathova L."/>
            <person name="Zubacova Z."/>
            <person name="Dolezal P."/>
            <person name="Malik S.B."/>
            <person name="Logsdon J.M. Jr."/>
            <person name="Henze K."/>
            <person name="Gupta A."/>
            <person name="Wang C.C."/>
            <person name="Dunne R.L."/>
            <person name="Upcroft J.A."/>
            <person name="Upcroft P."/>
            <person name="White O."/>
            <person name="Salzberg S.L."/>
            <person name="Tang P."/>
            <person name="Chiu C.-H."/>
            <person name="Lee Y.-S."/>
            <person name="Embley T.M."/>
            <person name="Coombs G.H."/>
            <person name="Mottram J.C."/>
            <person name="Tachezy J."/>
            <person name="Fraser-Liggett C.M."/>
            <person name="Johnson P.J."/>
        </authorList>
    </citation>
    <scope>NUCLEOTIDE SEQUENCE [LARGE SCALE GENOMIC DNA]</scope>
    <source>
        <strain evidence="2">G3</strain>
    </source>
</reference>
<organism evidence="2 3">
    <name type="scientific">Trichomonas vaginalis (strain ATCC PRA-98 / G3)</name>
    <dbReference type="NCBI Taxonomy" id="412133"/>
    <lineage>
        <taxon>Eukaryota</taxon>
        <taxon>Metamonada</taxon>
        <taxon>Parabasalia</taxon>
        <taxon>Trichomonadida</taxon>
        <taxon>Trichomonadidae</taxon>
        <taxon>Trichomonas</taxon>
    </lineage>
</organism>
<dbReference type="VEuPathDB" id="TrichDB:TVAGG3_0970100"/>
<name>A2E3C0_TRIV3</name>
<protein>
    <submittedName>
        <fullName evidence="2">Uncharacterized protein</fullName>
    </submittedName>
</protein>
<reference evidence="2" key="1">
    <citation type="submission" date="2006-10" db="EMBL/GenBank/DDBJ databases">
        <authorList>
            <person name="Amadeo P."/>
            <person name="Zhao Q."/>
            <person name="Wortman J."/>
            <person name="Fraser-Liggett C."/>
            <person name="Carlton J."/>
        </authorList>
    </citation>
    <scope>NUCLEOTIDE SEQUENCE</scope>
    <source>
        <strain evidence="2">G3</strain>
    </source>
</reference>
<evidence type="ECO:0000313" key="2">
    <source>
        <dbReference type="EMBL" id="EAY12811.1"/>
    </source>
</evidence>
<feature type="compositionally biased region" description="Polar residues" evidence="1">
    <location>
        <begin position="162"/>
        <end position="191"/>
    </location>
</feature>
<dbReference type="EMBL" id="DS113295">
    <property type="protein sequence ID" value="EAY12811.1"/>
    <property type="molecule type" value="Genomic_DNA"/>
</dbReference>
<dbReference type="KEGG" id="tva:4770779"/>
<dbReference type="VEuPathDB" id="TrichDB:TVAG_221640"/>
<evidence type="ECO:0000256" key="1">
    <source>
        <dbReference type="SAM" id="MobiDB-lite"/>
    </source>
</evidence>
<feature type="region of interest" description="Disordered" evidence="1">
    <location>
        <begin position="161"/>
        <end position="200"/>
    </location>
</feature>
<proteinExistence type="predicted"/>
<sequence>MVVENKKKVMASHIFGGDEGKSPRVIPKPQYNNYQPQKVNNNRVSYPQPDKYQYQQARMQYEQQQRNLNQYNFVIPPRAQMPIIEDIPPPIPLPSLTPFPNIPFDSKIDTNLGIEKREIQFNFTPIGLPRDGVDALQRVRSEMEKNELRFDYNLKSIVPEVQNVQQSPKKQMNIPQQRQKSSENIPTNSQFIMPDGSVFS</sequence>
<dbReference type="RefSeq" id="XP_001325034.1">
    <property type="nucleotide sequence ID" value="XM_001324999.1"/>
</dbReference>
<dbReference type="InParanoid" id="A2E3C0"/>
<dbReference type="AlphaFoldDB" id="A2E3C0"/>